<evidence type="ECO:0000256" key="1">
    <source>
        <dbReference type="ARBA" id="ARBA00009589"/>
    </source>
</evidence>
<evidence type="ECO:0000256" key="2">
    <source>
        <dbReference type="ARBA" id="ARBA00022723"/>
    </source>
</evidence>
<evidence type="ECO:0000256" key="4">
    <source>
        <dbReference type="ARBA" id="ARBA00022842"/>
    </source>
</evidence>
<dbReference type="Proteomes" id="UP000019149">
    <property type="component" value="Unassembled WGS sequence"/>
</dbReference>
<dbReference type="CTD" id="36340693"/>
<dbReference type="InterPro" id="IPR023214">
    <property type="entry name" value="HAD_sf"/>
</dbReference>
<dbReference type="FunFam" id="3.40.50.1000:FF:000021">
    <property type="entry name" value="NT5C2 isoform 1"/>
    <property type="match status" value="1"/>
</dbReference>
<keyword evidence="4" id="KW-0460">Magnesium</keyword>
<comment type="caution">
    <text evidence="5">The sequence shown here is derived from an EMBL/GenBank/DDBJ whole genome shotgun (WGS) entry which is preliminary data.</text>
</comment>
<dbReference type="GO" id="GO:0008253">
    <property type="term" value="F:5'-nucleotidase activity"/>
    <property type="evidence" value="ECO:0007669"/>
    <property type="project" value="TreeGrafter"/>
</dbReference>
<accession>W6UFC7</accession>
<organism evidence="5 6">
    <name type="scientific">Echinococcus granulosus</name>
    <name type="common">Hydatid tapeworm</name>
    <dbReference type="NCBI Taxonomy" id="6210"/>
    <lineage>
        <taxon>Eukaryota</taxon>
        <taxon>Metazoa</taxon>
        <taxon>Spiralia</taxon>
        <taxon>Lophotrochozoa</taxon>
        <taxon>Platyhelminthes</taxon>
        <taxon>Cestoda</taxon>
        <taxon>Eucestoda</taxon>
        <taxon>Cyclophyllidea</taxon>
        <taxon>Taeniidae</taxon>
        <taxon>Echinococcus</taxon>
        <taxon>Echinococcus granulosus group</taxon>
    </lineage>
</organism>
<dbReference type="GeneID" id="36340693"/>
<dbReference type="CDD" id="cd07522">
    <property type="entry name" value="HAD_cN-II"/>
    <property type="match status" value="1"/>
</dbReference>
<evidence type="ECO:0000256" key="3">
    <source>
        <dbReference type="ARBA" id="ARBA00022801"/>
    </source>
</evidence>
<dbReference type="InterPro" id="IPR036412">
    <property type="entry name" value="HAD-like_sf"/>
</dbReference>
<protein>
    <submittedName>
        <fullName evidence="5">Cytosolic purine 5'-nucleotidase</fullName>
    </submittedName>
</protein>
<dbReference type="GO" id="GO:0046872">
    <property type="term" value="F:metal ion binding"/>
    <property type="evidence" value="ECO:0007669"/>
    <property type="project" value="UniProtKB-KW"/>
</dbReference>
<dbReference type="OrthoDB" id="10252832at2759"/>
<evidence type="ECO:0000313" key="6">
    <source>
        <dbReference type="Proteomes" id="UP000019149"/>
    </source>
</evidence>
<keyword evidence="6" id="KW-1185">Reference proteome</keyword>
<evidence type="ECO:0000313" key="5">
    <source>
        <dbReference type="EMBL" id="EUB60125.1"/>
    </source>
</evidence>
<proteinExistence type="inferred from homology"/>
<dbReference type="Gene3D" id="3.40.50.1000">
    <property type="entry name" value="HAD superfamily/HAD-like"/>
    <property type="match status" value="1"/>
</dbReference>
<dbReference type="STRING" id="6210.W6UFC7"/>
<reference evidence="5 6" key="1">
    <citation type="journal article" date="2013" name="Nat. Genet.">
        <title>The genome of the hydatid tapeworm Echinococcus granulosus.</title>
        <authorList>
            <person name="Zheng H."/>
            <person name="Zhang W."/>
            <person name="Zhang L."/>
            <person name="Zhang Z."/>
            <person name="Li J."/>
            <person name="Lu G."/>
            <person name="Zhu Y."/>
            <person name="Wang Y."/>
            <person name="Huang Y."/>
            <person name="Liu J."/>
            <person name="Kang H."/>
            <person name="Chen J."/>
            <person name="Wang L."/>
            <person name="Chen A."/>
            <person name="Yu S."/>
            <person name="Gao Z."/>
            <person name="Jin L."/>
            <person name="Gu W."/>
            <person name="Wang Z."/>
            <person name="Zhao L."/>
            <person name="Shi B."/>
            <person name="Wen H."/>
            <person name="Lin R."/>
            <person name="Jones M.K."/>
            <person name="Brejova B."/>
            <person name="Vinar T."/>
            <person name="Zhao G."/>
            <person name="McManus D.P."/>
            <person name="Chen Z."/>
            <person name="Zhou Y."/>
            <person name="Wang S."/>
        </authorList>
    </citation>
    <scope>NUCLEOTIDE SEQUENCE [LARGE SCALE GENOMIC DNA]</scope>
</reference>
<dbReference type="KEGG" id="egl:EGR_04978"/>
<dbReference type="PANTHER" id="PTHR12103">
    <property type="entry name" value="5'-NUCLEOTIDASE DOMAIN-CONTAINING"/>
    <property type="match status" value="1"/>
</dbReference>
<gene>
    <name evidence="5" type="ORF">EGR_04978</name>
</gene>
<dbReference type="PANTHER" id="PTHR12103:SF15">
    <property type="entry name" value="CYTOSOLIC PURINE 5'-NUCLEOTIDASE"/>
    <property type="match status" value="1"/>
</dbReference>
<name>W6UFC7_ECHGR</name>
<keyword evidence="2" id="KW-0479">Metal-binding</keyword>
<dbReference type="GO" id="GO:0046037">
    <property type="term" value="P:GMP metabolic process"/>
    <property type="evidence" value="ECO:0007669"/>
    <property type="project" value="UniProtKB-ARBA"/>
</dbReference>
<keyword evidence="3" id="KW-0378">Hydrolase</keyword>
<comment type="similarity">
    <text evidence="1">Belongs to the 5'(3')-deoxyribonucleotidase family.</text>
</comment>
<dbReference type="OMA" id="WDYTDAV"/>
<dbReference type="AlphaFoldDB" id="W6UFC7"/>
<dbReference type="NCBIfam" id="TIGR02244">
    <property type="entry name" value="HAD-IG-Ncltidse"/>
    <property type="match status" value="1"/>
</dbReference>
<dbReference type="RefSeq" id="XP_024351321.1">
    <property type="nucleotide sequence ID" value="XM_024494227.1"/>
</dbReference>
<dbReference type="InterPro" id="IPR008380">
    <property type="entry name" value="HAD-SF_hydro_IG_5-nucl"/>
</dbReference>
<sequence>MVLYHSEMMNRSEAHGERPTLGYKRDTKLRIFVNRSLRLDSIRFFGFDMDYTLAQYKSPYYEELAFQILRDRLVGIGYPQELASFNYEPSFPVRGLWFDTLYGTLLKLDQFGNVLVCLRGFNVIPPSEIVTMYPNKFLKYDESRIIIMNTLFDLPKLYLLSCVIHMFHNDPKYTKLEHGVKLASIYMSYHSIYDDVDTVVNWMHQGELKKKTMKNLDKYVEKNRDLPLLLEKLRSRGGKVFLLTNSDFAYSQAIMKYLLEEPCEAGEVRPWTSYFDFILTDARKPLFFDEGTILRAVDEETGRLSIGHHIGPLQSGKIYSGGSCEVFTQLIGARGKDVLYTGDHLFGDILRSKKKVGWRTFLVIPELTNEIYVWKKKKELFDRLQYLDNKLADTYKDMNIETCEQPDVDNLRREIRAVAQEMERSYGLLGSIFRSGSRHTFFSSQAMRYADIYSFSCFNLLHYPLCYMFRAPTMLMPHESTVPHSDSPIGSFADLDETPCGLRRRSYAIPPTGSAFVRPEESLKSKGIVNSNLVEAEKEGAEPLVDTAEEFHHCFAVILTPTPRQRRSSTIGCSDFLDVLLTTTDFVGICLTDSPSILCLPRGLCRRSSNVMLSLPIRS</sequence>
<dbReference type="SUPFAM" id="SSF56784">
    <property type="entry name" value="HAD-like"/>
    <property type="match status" value="1"/>
</dbReference>
<dbReference type="EMBL" id="APAU02000034">
    <property type="protein sequence ID" value="EUB60125.1"/>
    <property type="molecule type" value="Genomic_DNA"/>
</dbReference>
<dbReference type="Pfam" id="PF05761">
    <property type="entry name" value="5_nucleotid"/>
    <property type="match status" value="1"/>
</dbReference>